<dbReference type="OrthoDB" id="781568at2"/>
<gene>
    <name evidence="5" type="ORF">CPT03_06805</name>
</gene>
<dbReference type="SUPFAM" id="SSF53720">
    <property type="entry name" value="ALDH-like"/>
    <property type="match status" value="1"/>
</dbReference>
<dbReference type="PANTHER" id="PTHR43217:SF1">
    <property type="entry name" value="SUCCINATE SEMIALDEHYDE DEHYDROGENASE [NAD(P)+] SAD"/>
    <property type="match status" value="1"/>
</dbReference>
<dbReference type="AlphaFoldDB" id="A0A2D1U3M7"/>
<dbReference type="KEGG" id="pgs:CPT03_06805"/>
<evidence type="ECO:0000256" key="1">
    <source>
        <dbReference type="ARBA" id="ARBA00009986"/>
    </source>
</evidence>
<dbReference type="Pfam" id="PF00171">
    <property type="entry name" value="Aldedh"/>
    <property type="match status" value="1"/>
</dbReference>
<organism evidence="5 6">
    <name type="scientific">Pedobacter ginsengisoli</name>
    <dbReference type="NCBI Taxonomy" id="363852"/>
    <lineage>
        <taxon>Bacteria</taxon>
        <taxon>Pseudomonadati</taxon>
        <taxon>Bacteroidota</taxon>
        <taxon>Sphingobacteriia</taxon>
        <taxon>Sphingobacteriales</taxon>
        <taxon>Sphingobacteriaceae</taxon>
        <taxon>Pedobacter</taxon>
    </lineage>
</organism>
<dbReference type="CDD" id="cd07100">
    <property type="entry name" value="ALDH_SSADH1_GabD1"/>
    <property type="match status" value="1"/>
</dbReference>
<name>A0A2D1U3M7_9SPHI</name>
<dbReference type="FunFam" id="3.40.605.10:FF:000012">
    <property type="entry name" value="NAD-dependent succinate-semialdehyde dehydrogenase"/>
    <property type="match status" value="1"/>
</dbReference>
<dbReference type="GO" id="GO:0004777">
    <property type="term" value="F:succinate-semialdehyde dehydrogenase (NAD+) activity"/>
    <property type="evidence" value="ECO:0007669"/>
    <property type="project" value="TreeGrafter"/>
</dbReference>
<dbReference type="InterPro" id="IPR016163">
    <property type="entry name" value="Ald_DH_C"/>
</dbReference>
<evidence type="ECO:0000256" key="3">
    <source>
        <dbReference type="ARBA" id="ARBA00023002"/>
    </source>
</evidence>
<dbReference type="InterPro" id="IPR015590">
    <property type="entry name" value="Aldehyde_DH_dom"/>
</dbReference>
<proteinExistence type="inferred from homology"/>
<protein>
    <submittedName>
        <fullName evidence="5">Succinate-semialdehyde dehydrogenase</fullName>
    </submittedName>
</protein>
<dbReference type="GO" id="GO:0004030">
    <property type="term" value="F:aldehyde dehydrogenase [NAD(P)+] activity"/>
    <property type="evidence" value="ECO:0007669"/>
    <property type="project" value="InterPro"/>
</dbReference>
<dbReference type="Proteomes" id="UP000223749">
    <property type="component" value="Chromosome"/>
</dbReference>
<feature type="domain" description="Aldehyde dehydrogenase" evidence="4">
    <location>
        <begin position="3"/>
        <end position="454"/>
    </location>
</feature>
<dbReference type="InterPro" id="IPR047110">
    <property type="entry name" value="GABD/Sad-like"/>
</dbReference>
<comment type="similarity">
    <text evidence="1">Belongs to the aldehyde dehydrogenase family.</text>
</comment>
<dbReference type="RefSeq" id="WP_099438138.1">
    <property type="nucleotide sequence ID" value="NZ_CP024091.1"/>
</dbReference>
<keyword evidence="6" id="KW-1185">Reference proteome</keyword>
<evidence type="ECO:0000259" key="4">
    <source>
        <dbReference type="Pfam" id="PF00171"/>
    </source>
</evidence>
<dbReference type="InterPro" id="IPR016162">
    <property type="entry name" value="Ald_DH_N"/>
</dbReference>
<evidence type="ECO:0000256" key="2">
    <source>
        <dbReference type="ARBA" id="ARBA00022857"/>
    </source>
</evidence>
<dbReference type="InterPro" id="IPR044148">
    <property type="entry name" value="ALDH_GabD1-like"/>
</dbReference>
<dbReference type="PROSITE" id="PS00070">
    <property type="entry name" value="ALDEHYDE_DEHYDR_CYS"/>
    <property type="match status" value="1"/>
</dbReference>
<dbReference type="Gene3D" id="3.40.309.10">
    <property type="entry name" value="Aldehyde Dehydrogenase, Chain A, domain 2"/>
    <property type="match status" value="1"/>
</dbReference>
<dbReference type="EMBL" id="CP024091">
    <property type="protein sequence ID" value="ATP56196.1"/>
    <property type="molecule type" value="Genomic_DNA"/>
</dbReference>
<dbReference type="PANTHER" id="PTHR43217">
    <property type="entry name" value="SUCCINATE SEMIALDEHYDE DEHYDROGENASE [NAD(P)+] SAD"/>
    <property type="match status" value="1"/>
</dbReference>
<keyword evidence="3" id="KW-0560">Oxidoreductase</keyword>
<accession>A0A2D1U3M7</accession>
<evidence type="ECO:0000313" key="5">
    <source>
        <dbReference type="EMBL" id="ATP56196.1"/>
    </source>
</evidence>
<dbReference type="InterPro" id="IPR016160">
    <property type="entry name" value="Ald_DH_CS_CYS"/>
</dbReference>
<reference evidence="5 6" key="1">
    <citation type="submission" date="2017-10" db="EMBL/GenBank/DDBJ databases">
        <title>Whole genome of Pedobacter ginsengisoli T01R-27 isolated from tomato rhizosphere.</title>
        <authorList>
            <person name="Weon H.-Y."/>
            <person name="Lee S.A."/>
            <person name="Sang M.K."/>
            <person name="Song J."/>
        </authorList>
    </citation>
    <scope>NUCLEOTIDE SEQUENCE [LARGE SCALE GENOMIC DNA]</scope>
    <source>
        <strain evidence="5 6">T01R-27</strain>
    </source>
</reference>
<sequence>MSIQSVNPVNGKVIKNYKEHSWNQVSKKIVATHLAWLNWQNTSFSERAYMLRKTAELLVQRKTELATLMATEMGKPIKDGIAEIEKCASVCDYYADNGETFLKDEIIETEASRSYVSFRPLGVVLAVMPWNFPYWQLFRFLAPALMAGNCGLLKHASNVSGCALSIEQIIKDAGFPANVFQVLLINSKVVKDVIAHPAVKAVTLTGSTEAGIHVAQQAAQQLKKSVLELGGSDPYIILEDADIELAADICAQSRLINNGQSCIAAKRFIVVKKVEREFVELFKAKMAARITGDPFDANTNLGPMSRLDLRDELHQQVQENIMAGAKCILGGQIPDYKSKHAFYTPTILTGIKKGMPAYEEEIFGPVASIISARNTDDAIRIANDTSFGLGAAVFTRDRSLGEQIAKTRLNAGSCFVNSFVKSDPRLPFGGINQSGYGRELGIFGIREFVNIKTVYVK</sequence>
<dbReference type="Gene3D" id="3.40.605.10">
    <property type="entry name" value="Aldehyde Dehydrogenase, Chain A, domain 1"/>
    <property type="match status" value="1"/>
</dbReference>
<keyword evidence="2" id="KW-0521">NADP</keyword>
<dbReference type="InterPro" id="IPR016161">
    <property type="entry name" value="Ald_DH/histidinol_DH"/>
</dbReference>
<evidence type="ECO:0000313" key="6">
    <source>
        <dbReference type="Proteomes" id="UP000223749"/>
    </source>
</evidence>